<sequence length="389" mass="39803">MFDYRTPNQQHLSSNITPASDSRKRLALAIVDFLQSSLKDGTLQAEDADSIEIASNCIADCFHVDPTDEAAMKEALGGQNLLAIYGVYEKLKGKSTASTEGDSSANEGRPSTPSVPKEGEKGGPTADSERLKGQGNAAMQKKDYQGAIDAYTKALEIAPLNPIYLSNRAAAYSGATQHELAKNDAELATAADPKYTKAWSRLGLARFALGDAKGSMEAYKSGIDAEGNGGSDAMKKGYETAKRRVEEESGVGAAAEADNEAAAPRSAPGGGAGGAGGMPDLGGLASMLGGGGGGGGGMPDLGALMQNPMMRQMAQNLMSNPDMMNNLMNNPQLRNMANNMRGGGGQGGQGGGMPDMSAMMNDPAIAEMARNFMGGMGGGGAGRGAGSGQ</sequence>
<protein>
    <recommendedName>
        <fullName evidence="6">SGTA homodimerisation domain-containing protein</fullName>
    </recommendedName>
</protein>
<dbReference type="FunFam" id="1.20.5.420:FF:000005">
    <property type="entry name" value="Hsc70 cochaperone (SGT), putative"/>
    <property type="match status" value="1"/>
</dbReference>
<evidence type="ECO:0000256" key="5">
    <source>
        <dbReference type="SAM" id="MobiDB-lite"/>
    </source>
</evidence>
<evidence type="ECO:0000259" key="6">
    <source>
        <dbReference type="Pfam" id="PF16546"/>
    </source>
</evidence>
<name>A0A3M7G5X8_HORWE</name>
<feature type="compositionally biased region" description="Low complexity" evidence="5">
    <location>
        <begin position="250"/>
        <end position="267"/>
    </location>
</feature>
<feature type="compositionally biased region" description="Basic and acidic residues" evidence="5">
    <location>
        <begin position="117"/>
        <end position="132"/>
    </location>
</feature>
<dbReference type="PANTHER" id="PTHR45831:SF2">
    <property type="entry name" value="LD24721P"/>
    <property type="match status" value="1"/>
</dbReference>
<dbReference type="Proteomes" id="UP000268823">
    <property type="component" value="Unassembled WGS sequence"/>
</dbReference>
<feature type="region of interest" description="Disordered" evidence="5">
    <location>
        <begin position="96"/>
        <end position="138"/>
    </location>
</feature>
<dbReference type="Pfam" id="PF16546">
    <property type="entry name" value="SGTA_dimer"/>
    <property type="match status" value="1"/>
</dbReference>
<comment type="similarity">
    <text evidence="1">Belongs to the SGT family.</text>
</comment>
<gene>
    <name evidence="7" type="ORF">D0861_00366</name>
</gene>
<keyword evidence="3 4" id="KW-0802">TPR repeat</keyword>
<dbReference type="PROSITE" id="PS50005">
    <property type="entry name" value="TPR"/>
    <property type="match status" value="1"/>
</dbReference>
<evidence type="ECO:0000313" key="7">
    <source>
        <dbReference type="EMBL" id="RMY96156.1"/>
    </source>
</evidence>
<dbReference type="InterPro" id="IPR011990">
    <property type="entry name" value="TPR-like_helical_dom_sf"/>
</dbReference>
<dbReference type="AlphaFoldDB" id="A0A3M7G5X8"/>
<dbReference type="SUPFAM" id="SSF48452">
    <property type="entry name" value="TPR-like"/>
    <property type="match status" value="1"/>
</dbReference>
<comment type="caution">
    <text evidence="7">The sequence shown here is derived from an EMBL/GenBank/DDBJ whole genome shotgun (WGS) entry which is preliminary data.</text>
</comment>
<feature type="region of interest" description="Disordered" evidence="5">
    <location>
        <begin position="240"/>
        <end position="275"/>
    </location>
</feature>
<dbReference type="GO" id="GO:0006620">
    <property type="term" value="P:post-translational protein targeting to endoplasmic reticulum membrane"/>
    <property type="evidence" value="ECO:0007669"/>
    <property type="project" value="TreeGrafter"/>
</dbReference>
<keyword evidence="2" id="KW-0677">Repeat</keyword>
<dbReference type="PANTHER" id="PTHR45831">
    <property type="entry name" value="LD24721P"/>
    <property type="match status" value="1"/>
</dbReference>
<evidence type="ECO:0000313" key="8">
    <source>
        <dbReference type="Proteomes" id="UP000268823"/>
    </source>
</evidence>
<dbReference type="Gene3D" id="1.25.40.10">
    <property type="entry name" value="Tetratricopeptide repeat domain"/>
    <property type="match status" value="1"/>
</dbReference>
<dbReference type="VEuPathDB" id="FungiDB:BTJ68_04166"/>
<dbReference type="FunFam" id="1.25.40.10:FF:000207">
    <property type="entry name" value="Small glutamine-rich tetratricopeptide repeat-containing protein"/>
    <property type="match status" value="1"/>
</dbReference>
<evidence type="ECO:0000256" key="3">
    <source>
        <dbReference type="ARBA" id="ARBA00022803"/>
    </source>
</evidence>
<feature type="compositionally biased region" description="Polar residues" evidence="5">
    <location>
        <begin position="96"/>
        <end position="114"/>
    </location>
</feature>
<dbReference type="InterPro" id="IPR013105">
    <property type="entry name" value="TPR_2"/>
</dbReference>
<feature type="domain" description="SGTA homodimerisation" evidence="6">
    <location>
        <begin position="22"/>
        <end position="86"/>
    </location>
</feature>
<evidence type="ECO:0000256" key="4">
    <source>
        <dbReference type="PROSITE-ProRule" id="PRU00339"/>
    </source>
</evidence>
<accession>A0A3M7G5X8</accession>
<dbReference type="OrthoDB" id="2335338at2759"/>
<dbReference type="Gene3D" id="1.20.5.420">
    <property type="entry name" value="Immunoglobulin FC, subunit C"/>
    <property type="match status" value="1"/>
</dbReference>
<dbReference type="GO" id="GO:0060090">
    <property type="term" value="F:molecular adaptor activity"/>
    <property type="evidence" value="ECO:0007669"/>
    <property type="project" value="TreeGrafter"/>
</dbReference>
<dbReference type="Gene3D" id="1.10.260.100">
    <property type="match status" value="1"/>
</dbReference>
<evidence type="ECO:0000256" key="1">
    <source>
        <dbReference type="ARBA" id="ARBA00008175"/>
    </source>
</evidence>
<evidence type="ECO:0000256" key="2">
    <source>
        <dbReference type="ARBA" id="ARBA00022737"/>
    </source>
</evidence>
<dbReference type="GO" id="GO:0016020">
    <property type="term" value="C:membrane"/>
    <property type="evidence" value="ECO:0007669"/>
    <property type="project" value="TreeGrafter"/>
</dbReference>
<reference evidence="7 8" key="1">
    <citation type="journal article" date="2018" name="BMC Genomics">
        <title>Genomic evidence for intraspecific hybridization in a clonal and extremely halotolerant yeast.</title>
        <authorList>
            <person name="Gostincar C."/>
            <person name="Stajich J.E."/>
            <person name="Zupancic J."/>
            <person name="Zalar P."/>
            <person name="Gunde-Cimerman N."/>
        </authorList>
    </citation>
    <scope>NUCLEOTIDE SEQUENCE [LARGE SCALE GENOMIC DNA]</scope>
    <source>
        <strain evidence="7 8">EXF-2788</strain>
    </source>
</reference>
<dbReference type="InterPro" id="IPR019734">
    <property type="entry name" value="TPR_rpt"/>
</dbReference>
<proteinExistence type="inferred from homology"/>
<feature type="repeat" description="TPR" evidence="4">
    <location>
        <begin position="128"/>
        <end position="161"/>
    </location>
</feature>
<dbReference type="FunFam" id="1.10.260.100:FF:000011">
    <property type="entry name" value="TPR Domain containing protein"/>
    <property type="match status" value="1"/>
</dbReference>
<dbReference type="InterPro" id="IPR047150">
    <property type="entry name" value="SGT"/>
</dbReference>
<dbReference type="InterPro" id="IPR032374">
    <property type="entry name" value="SGTA_dimer"/>
</dbReference>
<dbReference type="Pfam" id="PF07719">
    <property type="entry name" value="TPR_2"/>
    <property type="match status" value="1"/>
</dbReference>
<dbReference type="GO" id="GO:0072380">
    <property type="term" value="C:TRC complex"/>
    <property type="evidence" value="ECO:0007669"/>
    <property type="project" value="TreeGrafter"/>
</dbReference>
<dbReference type="SMART" id="SM00028">
    <property type="entry name" value="TPR"/>
    <property type="match status" value="3"/>
</dbReference>
<dbReference type="EMBL" id="QWIR01000003">
    <property type="protein sequence ID" value="RMY96156.1"/>
    <property type="molecule type" value="Genomic_DNA"/>
</dbReference>
<organism evidence="7 8">
    <name type="scientific">Hortaea werneckii</name>
    <name type="common">Black yeast</name>
    <name type="synonym">Cladosporium werneckii</name>
    <dbReference type="NCBI Taxonomy" id="91943"/>
    <lineage>
        <taxon>Eukaryota</taxon>
        <taxon>Fungi</taxon>
        <taxon>Dikarya</taxon>
        <taxon>Ascomycota</taxon>
        <taxon>Pezizomycotina</taxon>
        <taxon>Dothideomycetes</taxon>
        <taxon>Dothideomycetidae</taxon>
        <taxon>Mycosphaerellales</taxon>
        <taxon>Teratosphaeriaceae</taxon>
        <taxon>Hortaea</taxon>
    </lineage>
</organism>